<reference evidence="2 3" key="1">
    <citation type="submission" date="2018-05" db="EMBL/GenBank/DDBJ databases">
        <title>Oceanovita maritima gen. nov., sp. nov., a marine bacterium in the family Rhodobacteraceae isolated from surface seawater of Lundu port Xiamen, China.</title>
        <authorList>
            <person name="Hetharua B.H."/>
            <person name="Min D."/>
            <person name="Liao H."/>
            <person name="Tian Y."/>
        </authorList>
    </citation>
    <scope>NUCLEOTIDE SEQUENCE [LARGE SCALE GENOMIC DNA]</scope>
    <source>
        <strain evidence="2 3">FSX-11</strain>
    </source>
</reference>
<accession>A0A2V4MMY2</accession>
<feature type="region of interest" description="Disordered" evidence="1">
    <location>
        <begin position="55"/>
        <end position="103"/>
    </location>
</feature>
<dbReference type="OrthoDB" id="9799894at2"/>
<dbReference type="EMBL" id="QFVT01000004">
    <property type="protein sequence ID" value="PYC48085.1"/>
    <property type="molecule type" value="Genomic_DNA"/>
</dbReference>
<keyword evidence="3" id="KW-1185">Reference proteome</keyword>
<comment type="caution">
    <text evidence="2">The sequence shown here is derived from an EMBL/GenBank/DDBJ whole genome shotgun (WGS) entry which is preliminary data.</text>
</comment>
<dbReference type="Pfam" id="PF06676">
    <property type="entry name" value="DUF1178"/>
    <property type="match status" value="1"/>
</dbReference>
<feature type="compositionally biased region" description="Polar residues" evidence="1">
    <location>
        <begin position="72"/>
        <end position="83"/>
    </location>
</feature>
<evidence type="ECO:0000313" key="2">
    <source>
        <dbReference type="EMBL" id="PYC48085.1"/>
    </source>
</evidence>
<dbReference type="AlphaFoldDB" id="A0A2V4MMY2"/>
<dbReference type="InterPro" id="IPR009562">
    <property type="entry name" value="DUF1178"/>
</dbReference>
<dbReference type="RefSeq" id="WP_110795735.1">
    <property type="nucleotide sequence ID" value="NZ_KZ826483.1"/>
</dbReference>
<dbReference type="PIRSF" id="PIRSF032131">
    <property type="entry name" value="UCP032131"/>
    <property type="match status" value="1"/>
</dbReference>
<organism evidence="2 3">
    <name type="scientific">Litorivita pollutaquae</name>
    <dbReference type="NCBI Taxonomy" id="2200892"/>
    <lineage>
        <taxon>Bacteria</taxon>
        <taxon>Pseudomonadati</taxon>
        <taxon>Pseudomonadota</taxon>
        <taxon>Alphaproteobacteria</taxon>
        <taxon>Rhodobacterales</taxon>
        <taxon>Paracoccaceae</taxon>
        <taxon>Litorivita</taxon>
    </lineage>
</organism>
<dbReference type="Proteomes" id="UP000248012">
    <property type="component" value="Unassembled WGS sequence"/>
</dbReference>
<gene>
    <name evidence="2" type="ORF">DI396_08445</name>
</gene>
<sequence length="172" mass="18398">MIRFDLKCSADHRFDSWFQSAAAFDKLHAAGMVTCAICGSAEVQKAIMAPRVRPARNAAQPAVDHTIPQKAQAASDSPPNTDPHTTEKAEGPRPLSGPPSAAEQAFKALRAHVEANSEYVGTDFAKEARAIHDGAAPDRPIYGEADLGEAKKLVDDGIEVAALPFRPNRKTN</sequence>
<protein>
    <submittedName>
        <fullName evidence="2">DUF1178 domain-containing protein</fullName>
    </submittedName>
</protein>
<proteinExistence type="predicted"/>
<evidence type="ECO:0000313" key="3">
    <source>
        <dbReference type="Proteomes" id="UP000248012"/>
    </source>
</evidence>
<evidence type="ECO:0000256" key="1">
    <source>
        <dbReference type="SAM" id="MobiDB-lite"/>
    </source>
</evidence>
<name>A0A2V4MMY2_9RHOB</name>